<feature type="domain" description="Mur ligase C-terminal" evidence="10">
    <location>
        <begin position="359"/>
        <end position="484"/>
    </location>
</feature>
<dbReference type="Pfam" id="PF08245">
    <property type="entry name" value="Mur_ligase_M"/>
    <property type="match status" value="1"/>
</dbReference>
<dbReference type="NCBIfam" id="NF001124">
    <property type="entry name" value="PRK00139.1-2"/>
    <property type="match status" value="1"/>
</dbReference>
<dbReference type="SUPFAM" id="SSF53623">
    <property type="entry name" value="MurD-like peptide ligases, catalytic domain"/>
    <property type="match status" value="1"/>
</dbReference>
<keyword evidence="7" id="KW-0547">Nucleotide-binding</keyword>
<evidence type="ECO:0000256" key="6">
    <source>
        <dbReference type="ARBA" id="ARBA00023316"/>
    </source>
</evidence>
<dbReference type="HAMAP" id="MF_00208">
    <property type="entry name" value="MurE"/>
    <property type="match status" value="1"/>
</dbReference>
<reference evidence="13" key="1">
    <citation type="submission" date="2018-02" db="EMBL/GenBank/DDBJ databases">
        <authorList>
            <person name="Hornung B."/>
        </authorList>
    </citation>
    <scope>NUCLEOTIDE SEQUENCE [LARGE SCALE GENOMIC DNA]</scope>
</reference>
<comment type="function">
    <text evidence="7">Catalyzes the addition of meso-diaminopimelic acid to the nucleotide precursor UDP-N-acetylmuramoyl-L-alanyl-D-glutamate (UMAG) in the biosynthesis of bacterial cell-wall peptidoglycan.</text>
</comment>
<feature type="binding site" evidence="7">
    <location>
        <begin position="133"/>
        <end position="139"/>
    </location>
    <ligand>
        <name>ATP</name>
        <dbReference type="ChEBI" id="CHEBI:30616"/>
    </ligand>
</feature>
<keyword evidence="7" id="KW-0460">Magnesium</keyword>
<dbReference type="GO" id="GO:0071555">
    <property type="term" value="P:cell wall organization"/>
    <property type="evidence" value="ECO:0007669"/>
    <property type="project" value="UniProtKB-KW"/>
</dbReference>
<evidence type="ECO:0000259" key="11">
    <source>
        <dbReference type="Pfam" id="PF08245"/>
    </source>
</evidence>
<evidence type="ECO:0000313" key="13">
    <source>
        <dbReference type="Proteomes" id="UP000265962"/>
    </source>
</evidence>
<feature type="binding site" evidence="7">
    <location>
        <position position="213"/>
    </location>
    <ligand>
        <name>UDP-N-acetyl-alpha-D-muramoyl-L-alanyl-D-glutamate</name>
        <dbReference type="ChEBI" id="CHEBI:83900"/>
    </ligand>
</feature>
<dbReference type="InterPro" id="IPR013221">
    <property type="entry name" value="Mur_ligase_cen"/>
</dbReference>
<protein>
    <recommendedName>
        <fullName evidence="7">UDP-N-acetylmuramoyl-L-alanyl-D-glutamate--2,6-diaminopimelate ligase</fullName>
        <ecNumber evidence="7">6.3.2.13</ecNumber>
    </recommendedName>
    <alternativeName>
        <fullName evidence="7">Meso-A2pm-adding enzyme</fullName>
    </alternativeName>
    <alternativeName>
        <fullName evidence="7">Meso-diaminopimelate-adding enzyme</fullName>
    </alternativeName>
    <alternativeName>
        <fullName evidence="7">UDP-MurNAc-L-Ala-D-Glu:meso-diaminopimelate ligase</fullName>
    </alternativeName>
    <alternativeName>
        <fullName evidence="7">UDP-MurNAc-tripeptide synthetase</fullName>
    </alternativeName>
    <alternativeName>
        <fullName evidence="7">UDP-N-acetylmuramyl-tripeptide synthetase</fullName>
    </alternativeName>
</protein>
<evidence type="ECO:0000259" key="9">
    <source>
        <dbReference type="Pfam" id="PF01225"/>
    </source>
</evidence>
<comment type="PTM">
    <text evidence="7">Carboxylation is probably crucial for Mg(2+) binding and, consequently, for the gamma-phosphate positioning of ATP.</text>
</comment>
<feature type="short sequence motif" description="Meso-diaminopimelate recognition motif" evidence="7">
    <location>
        <begin position="429"/>
        <end position="432"/>
    </location>
</feature>
<feature type="modified residue" description="N6-carboxylysine" evidence="7">
    <location>
        <position position="245"/>
    </location>
</feature>
<dbReference type="UniPathway" id="UPA00219"/>
<comment type="subcellular location">
    <subcellularLocation>
        <location evidence="7 8">Cytoplasm</location>
    </subcellularLocation>
</comment>
<dbReference type="InterPro" id="IPR036615">
    <property type="entry name" value="Mur_ligase_C_dom_sf"/>
</dbReference>
<name>A0A375I3K9_9ACTN</name>
<dbReference type="PANTHER" id="PTHR23135">
    <property type="entry name" value="MUR LIGASE FAMILY MEMBER"/>
    <property type="match status" value="1"/>
</dbReference>
<dbReference type="InterPro" id="IPR036565">
    <property type="entry name" value="Mur-like_cat_sf"/>
</dbReference>
<dbReference type="GO" id="GO:0005737">
    <property type="term" value="C:cytoplasm"/>
    <property type="evidence" value="ECO:0007669"/>
    <property type="project" value="UniProtKB-SubCell"/>
</dbReference>
<keyword evidence="6 7" id="KW-0961">Cell wall biogenesis/degradation</keyword>
<dbReference type="Proteomes" id="UP000265962">
    <property type="component" value="Unassembled WGS sequence"/>
</dbReference>
<feature type="domain" description="Mur ligase N-terminal catalytic" evidence="9">
    <location>
        <begin position="46"/>
        <end position="117"/>
    </location>
</feature>
<dbReference type="InterPro" id="IPR004101">
    <property type="entry name" value="Mur_ligase_C"/>
</dbReference>
<dbReference type="OrthoDB" id="9800958at2"/>
<dbReference type="AlphaFoldDB" id="A0A375I3K9"/>
<dbReference type="InterPro" id="IPR005761">
    <property type="entry name" value="UDP-N-AcMur-Glu-dNH2Pim_ligase"/>
</dbReference>
<gene>
    <name evidence="7" type="primary">murE</name>
    <name evidence="12" type="ORF">PROPJV5_1691</name>
</gene>
<comment type="catalytic activity">
    <reaction evidence="7">
        <text>UDP-N-acetyl-alpha-D-muramoyl-L-alanyl-D-glutamate + meso-2,6-diaminopimelate + ATP = UDP-N-acetyl-alpha-D-muramoyl-L-alanyl-gamma-D-glutamyl-meso-2,6-diaminopimelate + ADP + phosphate + H(+)</text>
        <dbReference type="Rhea" id="RHEA:23676"/>
        <dbReference type="ChEBI" id="CHEBI:15378"/>
        <dbReference type="ChEBI" id="CHEBI:30616"/>
        <dbReference type="ChEBI" id="CHEBI:43474"/>
        <dbReference type="ChEBI" id="CHEBI:57791"/>
        <dbReference type="ChEBI" id="CHEBI:83900"/>
        <dbReference type="ChEBI" id="CHEBI:83905"/>
        <dbReference type="ChEBI" id="CHEBI:456216"/>
        <dbReference type="EC" id="6.3.2.13"/>
    </reaction>
</comment>
<evidence type="ECO:0000313" key="12">
    <source>
        <dbReference type="EMBL" id="SPF68716.1"/>
    </source>
</evidence>
<feature type="binding site" evidence="7">
    <location>
        <position position="482"/>
    </location>
    <ligand>
        <name>meso-2,6-diaminopimelate</name>
        <dbReference type="ChEBI" id="CHEBI:57791"/>
    </ligand>
</feature>
<dbReference type="NCBIfam" id="TIGR01085">
    <property type="entry name" value="murE"/>
    <property type="match status" value="1"/>
</dbReference>
<dbReference type="Pfam" id="PF01225">
    <property type="entry name" value="Mur_ligase"/>
    <property type="match status" value="1"/>
</dbReference>
<dbReference type="NCBIfam" id="NF001126">
    <property type="entry name" value="PRK00139.1-4"/>
    <property type="match status" value="1"/>
</dbReference>
<keyword evidence="7" id="KW-0067">ATP-binding</keyword>
<keyword evidence="7 12" id="KW-0436">Ligase</keyword>
<keyword evidence="13" id="KW-1185">Reference proteome</keyword>
<feature type="binding site" evidence="7">
    <location>
        <begin position="178"/>
        <end position="179"/>
    </location>
    <ligand>
        <name>UDP-N-acetyl-alpha-D-muramoyl-L-alanyl-D-glutamate</name>
        <dbReference type="ChEBI" id="CHEBI:83900"/>
    </ligand>
</feature>
<evidence type="ECO:0000256" key="8">
    <source>
        <dbReference type="RuleBase" id="RU004135"/>
    </source>
</evidence>
<evidence type="ECO:0000256" key="4">
    <source>
        <dbReference type="ARBA" id="ARBA00022984"/>
    </source>
</evidence>
<comment type="cofactor">
    <cofactor evidence="7">
        <name>Mg(2+)</name>
        <dbReference type="ChEBI" id="CHEBI:18420"/>
    </cofactor>
</comment>
<proteinExistence type="inferred from homology"/>
<dbReference type="GO" id="GO:0009252">
    <property type="term" value="P:peptidoglycan biosynthetic process"/>
    <property type="evidence" value="ECO:0007669"/>
    <property type="project" value="UniProtKB-UniRule"/>
</dbReference>
<feature type="binding site" evidence="7">
    <location>
        <position position="205"/>
    </location>
    <ligand>
        <name>UDP-N-acetyl-alpha-D-muramoyl-L-alanyl-D-glutamate</name>
        <dbReference type="ChEBI" id="CHEBI:83900"/>
    </ligand>
</feature>
<keyword evidence="5 7" id="KW-0131">Cell cycle</keyword>
<dbReference type="InterPro" id="IPR035911">
    <property type="entry name" value="MurE/MurF_N"/>
</dbReference>
<feature type="binding site" evidence="7">
    <location>
        <position position="50"/>
    </location>
    <ligand>
        <name>UDP-N-acetyl-alpha-D-muramoyl-L-alanyl-D-glutamate</name>
        <dbReference type="ChEBI" id="CHEBI:83900"/>
    </ligand>
</feature>
<dbReference type="GO" id="GO:0005524">
    <property type="term" value="F:ATP binding"/>
    <property type="evidence" value="ECO:0007669"/>
    <property type="project" value="UniProtKB-UniRule"/>
</dbReference>
<feature type="binding site" evidence="7">
    <location>
        <position position="405"/>
    </location>
    <ligand>
        <name>meso-2,6-diaminopimelate</name>
        <dbReference type="ChEBI" id="CHEBI:57791"/>
    </ligand>
</feature>
<keyword evidence="2 7" id="KW-0132">Cell division</keyword>
<dbReference type="GO" id="GO:0008360">
    <property type="term" value="P:regulation of cell shape"/>
    <property type="evidence" value="ECO:0007669"/>
    <property type="project" value="UniProtKB-KW"/>
</dbReference>
<sequence>MSAPVPASSKRALRPTVVDPQPLATMVADLGLRMLGDAGTVMVRDITLDSRQVAPGCLYVALPGTRTHGAHFAAQAVRAGAAAILTDAAGAAMAADAGVPLVVADSPRHAMAHIASRLFGEPSHGLFMAGITGTNGKTTTAFLLESALRATGHRVGTIGTIGFRLEGRPLRSTRGTVTTPESCDLQALLAVMAERGADAVAMEVSSHALAFDRVEGVRFDVAAFTNLGRDHLDFHRTQEDYFEAKARLFTSGMTRRAVINADDEWGRVLAERVRATGDVELTTFGFGPAADYRVLAFGDSGTGGEHVELDAAGRRLSFDIALPGRYNAANAATCVAMLDRCGVDLDSALPGLATAQVPGRMQRIHLPGDAPRVYVDFAHTPQAVASALSAVHGRTIVVVGAGGDRDRAKREPMGRIAAQNADVVVVTDDNPRTEDPASIRAAVLAGARSAGRAEAIDGGERRHAIALALSLAEPGDAVAVLGKGHETTQDIGGVLHTFDDTAVIEQEWARLHEGAAGDGERHRGVPEGN</sequence>
<evidence type="ECO:0000256" key="5">
    <source>
        <dbReference type="ARBA" id="ARBA00023306"/>
    </source>
</evidence>
<keyword evidence="3 7" id="KW-0133">Cell shape</keyword>
<evidence type="ECO:0000256" key="1">
    <source>
        <dbReference type="ARBA" id="ARBA00005898"/>
    </source>
</evidence>
<keyword evidence="4 7" id="KW-0573">Peptidoglycan synthesis</keyword>
<dbReference type="Gene3D" id="3.90.190.20">
    <property type="entry name" value="Mur ligase, C-terminal domain"/>
    <property type="match status" value="1"/>
</dbReference>
<dbReference type="GO" id="GO:0008765">
    <property type="term" value="F:UDP-N-acetylmuramoylalanyl-D-glutamate-2,6-diaminopimelate ligase activity"/>
    <property type="evidence" value="ECO:0007669"/>
    <property type="project" value="UniProtKB-UniRule"/>
</dbReference>
<evidence type="ECO:0000256" key="7">
    <source>
        <dbReference type="HAMAP-Rule" id="MF_00208"/>
    </source>
</evidence>
<evidence type="ECO:0000256" key="3">
    <source>
        <dbReference type="ARBA" id="ARBA00022960"/>
    </source>
</evidence>
<keyword evidence="7" id="KW-0963">Cytoplasm</keyword>
<organism evidence="12 13">
    <name type="scientific">Propionibacterium ruminifibrarum</name>
    <dbReference type="NCBI Taxonomy" id="1962131"/>
    <lineage>
        <taxon>Bacteria</taxon>
        <taxon>Bacillati</taxon>
        <taxon>Actinomycetota</taxon>
        <taxon>Actinomycetes</taxon>
        <taxon>Propionibacteriales</taxon>
        <taxon>Propionibacteriaceae</taxon>
        <taxon>Propionibacterium</taxon>
    </lineage>
</organism>
<dbReference type="PANTHER" id="PTHR23135:SF4">
    <property type="entry name" value="UDP-N-ACETYLMURAMOYL-L-ALANYL-D-GLUTAMATE--2,6-DIAMINOPIMELATE LIGASE MURE HOMOLOG, CHLOROPLASTIC"/>
    <property type="match status" value="1"/>
</dbReference>
<comment type="pathway">
    <text evidence="7 8">Cell wall biogenesis; peptidoglycan biosynthesis.</text>
</comment>
<dbReference type="Gene3D" id="3.40.1390.10">
    <property type="entry name" value="MurE/MurF, N-terminal domain"/>
    <property type="match status" value="1"/>
</dbReference>
<feature type="domain" description="Mur ligase central" evidence="11">
    <location>
        <begin position="131"/>
        <end position="337"/>
    </location>
</feature>
<evidence type="ECO:0000259" key="10">
    <source>
        <dbReference type="Pfam" id="PF02875"/>
    </source>
</evidence>
<dbReference type="GO" id="GO:0000287">
    <property type="term" value="F:magnesium ion binding"/>
    <property type="evidence" value="ECO:0007669"/>
    <property type="project" value="UniProtKB-UniRule"/>
</dbReference>
<feature type="binding site" evidence="7">
    <location>
        <begin position="429"/>
        <end position="432"/>
    </location>
    <ligand>
        <name>meso-2,6-diaminopimelate</name>
        <dbReference type="ChEBI" id="CHEBI:57791"/>
    </ligand>
</feature>
<accession>A0A375I3K9</accession>
<evidence type="ECO:0000256" key="2">
    <source>
        <dbReference type="ARBA" id="ARBA00022618"/>
    </source>
</evidence>
<dbReference type="Gene3D" id="3.40.1190.10">
    <property type="entry name" value="Mur-like, catalytic domain"/>
    <property type="match status" value="1"/>
</dbReference>
<feature type="binding site" evidence="7">
    <location>
        <position position="48"/>
    </location>
    <ligand>
        <name>UDP-N-acetyl-alpha-D-muramoyl-L-alanyl-D-glutamate</name>
        <dbReference type="ChEBI" id="CHEBI:83900"/>
    </ligand>
</feature>
<dbReference type="SUPFAM" id="SSF53244">
    <property type="entry name" value="MurD-like peptide ligases, peptide-binding domain"/>
    <property type="match status" value="1"/>
</dbReference>
<comment type="caution">
    <text evidence="7">Lacks conserved residue(s) required for the propagation of feature annotation.</text>
</comment>
<comment type="similarity">
    <text evidence="1 7">Belongs to the MurCDEF family. MurE subfamily.</text>
</comment>
<dbReference type="Pfam" id="PF02875">
    <property type="entry name" value="Mur_ligase_C"/>
    <property type="match status" value="1"/>
</dbReference>
<dbReference type="InterPro" id="IPR000713">
    <property type="entry name" value="Mur_ligase_N"/>
</dbReference>
<dbReference type="EC" id="6.3.2.13" evidence="7"/>
<feature type="binding site" evidence="7">
    <location>
        <position position="486"/>
    </location>
    <ligand>
        <name>meso-2,6-diaminopimelate</name>
        <dbReference type="ChEBI" id="CHEBI:57791"/>
    </ligand>
</feature>
<dbReference type="EMBL" id="OMOH01000006">
    <property type="protein sequence ID" value="SPF68716.1"/>
    <property type="molecule type" value="Genomic_DNA"/>
</dbReference>
<dbReference type="GO" id="GO:0051301">
    <property type="term" value="P:cell division"/>
    <property type="evidence" value="ECO:0007669"/>
    <property type="project" value="UniProtKB-KW"/>
</dbReference>
<dbReference type="SUPFAM" id="SSF63418">
    <property type="entry name" value="MurE/MurF N-terminal domain"/>
    <property type="match status" value="1"/>
</dbReference>